<accession>A0A7V1FRE9</accession>
<name>A0A7V1FRE9_9GAMM</name>
<dbReference type="InterPro" id="IPR025746">
    <property type="entry name" value="PilX_N_dom"/>
</dbReference>
<evidence type="ECO:0000259" key="1">
    <source>
        <dbReference type="Pfam" id="PF14341"/>
    </source>
</evidence>
<sequence length="167" mass="18058">MFMEGIRLLHRQQGSALIVSLVFLLLLTLASVSSIKSSINQERMAANVKFKNDSFQAAEAGLRIAEQSLQANVASYASVCSEEACNIDDAALDIEHLASPGSGWVQIPSSEDSNNMVVWYWISKLGSTLAPANTTTQGPGTLYRIVVVSYRGTTRTVLESVYALTIV</sequence>
<dbReference type="AlphaFoldDB" id="A0A7V1FRE9"/>
<dbReference type="EMBL" id="DRFO01000017">
    <property type="protein sequence ID" value="HDZ55936.1"/>
    <property type="molecule type" value="Genomic_DNA"/>
</dbReference>
<organism evidence="2">
    <name type="scientific">Halopseudomonas xinjiangensis</name>
    <dbReference type="NCBI Taxonomy" id="487184"/>
    <lineage>
        <taxon>Bacteria</taxon>
        <taxon>Pseudomonadati</taxon>
        <taxon>Pseudomonadota</taxon>
        <taxon>Gammaproteobacteria</taxon>
        <taxon>Pseudomonadales</taxon>
        <taxon>Pseudomonadaceae</taxon>
        <taxon>Halopseudomonas</taxon>
    </lineage>
</organism>
<reference evidence="2" key="1">
    <citation type="journal article" date="2020" name="mSystems">
        <title>Genome- and Community-Level Interaction Insights into Carbon Utilization and Element Cycling Functions of Hydrothermarchaeota in Hydrothermal Sediment.</title>
        <authorList>
            <person name="Zhou Z."/>
            <person name="Liu Y."/>
            <person name="Xu W."/>
            <person name="Pan J."/>
            <person name="Luo Z.H."/>
            <person name="Li M."/>
        </authorList>
    </citation>
    <scope>NUCLEOTIDE SEQUENCE [LARGE SCALE GENOMIC DNA]</scope>
    <source>
        <strain evidence="2">HyVt-324</strain>
    </source>
</reference>
<gene>
    <name evidence="2" type="ORF">ENH64_05600</name>
</gene>
<protein>
    <submittedName>
        <fullName evidence="2">Pilus assembly protein PilX</fullName>
    </submittedName>
</protein>
<dbReference type="Proteomes" id="UP000885703">
    <property type="component" value="Unassembled WGS sequence"/>
</dbReference>
<proteinExistence type="predicted"/>
<evidence type="ECO:0000313" key="2">
    <source>
        <dbReference type="EMBL" id="HDZ55936.1"/>
    </source>
</evidence>
<comment type="caution">
    <text evidence="2">The sequence shown here is derived from an EMBL/GenBank/DDBJ whole genome shotgun (WGS) entry which is preliminary data.</text>
</comment>
<feature type="domain" description="Type 4 fimbrial biogenesis protein PilX N-terminal" evidence="1">
    <location>
        <begin position="13"/>
        <end position="63"/>
    </location>
</feature>
<dbReference type="Pfam" id="PF14341">
    <property type="entry name" value="PilX_N"/>
    <property type="match status" value="1"/>
</dbReference>